<dbReference type="PATRIC" id="fig|33051.3.peg.3321"/>
<feature type="transmembrane region" description="Helical" evidence="1">
    <location>
        <begin position="241"/>
        <end position="258"/>
    </location>
</feature>
<comment type="caution">
    <text evidence="4">The sequence shown here is derived from an EMBL/GenBank/DDBJ whole genome shotgun (WGS) entry which is preliminary data.</text>
</comment>
<name>A0A147HWR6_9SPHN</name>
<dbReference type="Pfam" id="PF07589">
    <property type="entry name" value="PEP-CTERM"/>
    <property type="match status" value="1"/>
</dbReference>
<protein>
    <recommendedName>
        <fullName evidence="3">Ice-binding protein C-terminal domain-containing protein</fullName>
    </recommendedName>
</protein>
<organism evidence="4 5">
    <name type="scientific">Sphingomonas sanguinis</name>
    <dbReference type="NCBI Taxonomy" id="33051"/>
    <lineage>
        <taxon>Bacteria</taxon>
        <taxon>Pseudomonadati</taxon>
        <taxon>Pseudomonadota</taxon>
        <taxon>Alphaproteobacteria</taxon>
        <taxon>Sphingomonadales</taxon>
        <taxon>Sphingomonadaceae</taxon>
        <taxon>Sphingomonas</taxon>
    </lineage>
</organism>
<reference evidence="4 5" key="1">
    <citation type="journal article" date="2016" name="Front. Microbiol.">
        <title>Genomic Resource of Rice Seed Associated Bacteria.</title>
        <authorList>
            <person name="Midha S."/>
            <person name="Bansal K."/>
            <person name="Sharma S."/>
            <person name="Kumar N."/>
            <person name="Patil P.P."/>
            <person name="Chaudhry V."/>
            <person name="Patil P.B."/>
        </authorList>
    </citation>
    <scope>NUCLEOTIDE SEQUENCE [LARGE SCALE GENOMIC DNA]</scope>
    <source>
        <strain evidence="4 5">NS319</strain>
    </source>
</reference>
<evidence type="ECO:0000313" key="4">
    <source>
        <dbReference type="EMBL" id="KTT69345.1"/>
    </source>
</evidence>
<accession>A0A147HWR6</accession>
<dbReference type="SUPFAM" id="SSF63829">
    <property type="entry name" value="Calcium-dependent phosphotriesterase"/>
    <property type="match status" value="1"/>
</dbReference>
<gene>
    <name evidence="4" type="ORF">NS319_10630</name>
</gene>
<dbReference type="STRING" id="33051.SB4_01275"/>
<dbReference type="Proteomes" id="UP000072867">
    <property type="component" value="Unassembled WGS sequence"/>
</dbReference>
<evidence type="ECO:0000256" key="2">
    <source>
        <dbReference type="SAM" id="SignalP"/>
    </source>
</evidence>
<dbReference type="AlphaFoldDB" id="A0A147HWR6"/>
<feature type="domain" description="Ice-binding protein C-terminal" evidence="3">
    <location>
        <begin position="237"/>
        <end position="261"/>
    </location>
</feature>
<keyword evidence="1" id="KW-0812">Transmembrane</keyword>
<dbReference type="InterPro" id="IPR013424">
    <property type="entry name" value="Ice-binding_C"/>
</dbReference>
<keyword evidence="1" id="KW-0472">Membrane</keyword>
<feature type="chain" id="PRO_5007548061" description="Ice-binding protein C-terminal domain-containing protein" evidence="2">
    <location>
        <begin position="40"/>
        <end position="270"/>
    </location>
</feature>
<proteinExistence type="predicted"/>
<evidence type="ECO:0000256" key="1">
    <source>
        <dbReference type="SAM" id="Phobius"/>
    </source>
</evidence>
<evidence type="ECO:0000313" key="5">
    <source>
        <dbReference type="Proteomes" id="UP000072867"/>
    </source>
</evidence>
<dbReference type="EMBL" id="LDTD01000071">
    <property type="protein sequence ID" value="KTT69345.1"/>
    <property type="molecule type" value="Genomic_DNA"/>
</dbReference>
<dbReference type="NCBIfam" id="TIGR02595">
    <property type="entry name" value="PEP_CTERM"/>
    <property type="match status" value="1"/>
</dbReference>
<keyword evidence="1" id="KW-1133">Transmembrane helix</keyword>
<evidence type="ECO:0000259" key="3">
    <source>
        <dbReference type="Pfam" id="PF07589"/>
    </source>
</evidence>
<dbReference type="NCBIfam" id="NF035944">
    <property type="entry name" value="PEPxxWA-CTERM"/>
    <property type="match status" value="1"/>
</dbReference>
<keyword evidence="2" id="KW-0732">Signal</keyword>
<feature type="signal peptide" evidence="2">
    <location>
        <begin position="1"/>
        <end position="39"/>
    </location>
</feature>
<sequence length="270" mass="27171">MIGIFVMRVGNRLVQKIVKFFAMMAATLVGLGAASAASASPTILINDANGSLVSYNTATKTSTVLGNTGTTMFDIALNNGGDLFGVDGGSLFKISQSTGASTMLGSLGSFVNGLVFGADGTLFGSGDNNLYKINTTNGQASLVGSMGALQSSGDLAFFKGQLYLASNLGLAVVDPTTAATRLIGGTTDIFGLASTGDTLFGVKGTTIYNIDPTTGLGIGVASYSGSGAYGAASVPVAVPEPATWAMMLLGLVLVGFVLRRRGHAPRAAIA</sequence>